<evidence type="ECO:0000259" key="1">
    <source>
        <dbReference type="PROSITE" id="PS50943"/>
    </source>
</evidence>
<evidence type="ECO:0000313" key="3">
    <source>
        <dbReference type="Proteomes" id="UP000826616"/>
    </source>
</evidence>
<dbReference type="PROSITE" id="PS50943">
    <property type="entry name" value="HTH_CROC1"/>
    <property type="match status" value="1"/>
</dbReference>
<dbReference type="SUPFAM" id="SSF47413">
    <property type="entry name" value="lambda repressor-like DNA-binding domains"/>
    <property type="match status" value="1"/>
</dbReference>
<reference evidence="2 3" key="1">
    <citation type="submission" date="2021-08" db="EMBL/GenBank/DDBJ databases">
        <title>Complete genome sequence of the strain Aneurinibacillus thermoaerophilus CCM 8960.</title>
        <authorList>
            <person name="Musilova J."/>
            <person name="Kourilova X."/>
            <person name="Pernicova I."/>
            <person name="Bezdicek M."/>
            <person name="Lengerova M."/>
            <person name="Obruca S."/>
            <person name="Sedlar K."/>
        </authorList>
    </citation>
    <scope>NUCLEOTIDE SEQUENCE [LARGE SCALE GENOMIC DNA]</scope>
    <source>
        <strain evidence="2 3">CCM 8960</strain>
    </source>
</reference>
<dbReference type="InterPro" id="IPR001387">
    <property type="entry name" value="Cro/C1-type_HTH"/>
</dbReference>
<sequence>MVRLRLGDILQEKQITRQQLANQAGLRPSTVSDLCNRPVQRIYLSTIATLCETLDVSVSDLFVIEPAD</sequence>
<dbReference type="Proteomes" id="UP000826616">
    <property type="component" value="Chromosome"/>
</dbReference>
<protein>
    <submittedName>
        <fullName evidence="2">Helix-turn-helix transcriptional regulator</fullName>
    </submittedName>
</protein>
<dbReference type="InterPro" id="IPR010982">
    <property type="entry name" value="Lambda_DNA-bd_dom_sf"/>
</dbReference>
<accession>A0ABX8YF90</accession>
<dbReference type="Pfam" id="PF13443">
    <property type="entry name" value="HTH_26"/>
    <property type="match status" value="1"/>
</dbReference>
<evidence type="ECO:0000313" key="2">
    <source>
        <dbReference type="EMBL" id="QYY44418.1"/>
    </source>
</evidence>
<dbReference type="CDD" id="cd00093">
    <property type="entry name" value="HTH_XRE"/>
    <property type="match status" value="1"/>
</dbReference>
<feature type="domain" description="HTH cro/C1-type" evidence="1">
    <location>
        <begin position="11"/>
        <end position="61"/>
    </location>
</feature>
<gene>
    <name evidence="2" type="ORF">K3F53_02045</name>
</gene>
<organism evidence="2 3">
    <name type="scientific">Aneurinibacillus thermoaerophilus</name>
    <dbReference type="NCBI Taxonomy" id="143495"/>
    <lineage>
        <taxon>Bacteria</taxon>
        <taxon>Bacillati</taxon>
        <taxon>Bacillota</taxon>
        <taxon>Bacilli</taxon>
        <taxon>Bacillales</taxon>
        <taxon>Paenibacillaceae</taxon>
        <taxon>Aneurinibacillus group</taxon>
        <taxon>Aneurinibacillus</taxon>
    </lineage>
</organism>
<proteinExistence type="predicted"/>
<name>A0ABX8YF90_ANETH</name>
<dbReference type="SMART" id="SM00530">
    <property type="entry name" value="HTH_XRE"/>
    <property type="match status" value="1"/>
</dbReference>
<keyword evidence="3" id="KW-1185">Reference proteome</keyword>
<dbReference type="EMBL" id="CP080764">
    <property type="protein sequence ID" value="QYY44418.1"/>
    <property type="molecule type" value="Genomic_DNA"/>
</dbReference>
<dbReference type="Gene3D" id="1.10.260.40">
    <property type="entry name" value="lambda repressor-like DNA-binding domains"/>
    <property type="match status" value="1"/>
</dbReference>